<dbReference type="EMBL" id="BAAAIZ010000131">
    <property type="protein sequence ID" value="GAA1435550.1"/>
    <property type="molecule type" value="Genomic_DNA"/>
</dbReference>
<proteinExistence type="predicted"/>
<evidence type="ECO:0000313" key="2">
    <source>
        <dbReference type="Proteomes" id="UP001500973"/>
    </source>
</evidence>
<evidence type="ECO:0000313" key="1">
    <source>
        <dbReference type="EMBL" id="GAA1435550.1"/>
    </source>
</evidence>
<name>A0ABN1Z7E1_9ACTN</name>
<accession>A0ABN1Z7E1</accession>
<dbReference type="Proteomes" id="UP001500973">
    <property type="component" value="Unassembled WGS sequence"/>
</dbReference>
<gene>
    <name evidence="1" type="ORF">GCM10009601_61830</name>
</gene>
<comment type="caution">
    <text evidence="1">The sequence shown here is derived from an EMBL/GenBank/DDBJ whole genome shotgun (WGS) entry which is preliminary data.</text>
</comment>
<sequence>MRSRSAAGAVLGVLAATAALLDVFVGDTGVRLTSGESSGEQGIAVTMACPVSAVTLPFI</sequence>
<organism evidence="1 2">
    <name type="scientific">Streptomyces thermospinosisporus</name>
    <dbReference type="NCBI Taxonomy" id="161482"/>
    <lineage>
        <taxon>Bacteria</taxon>
        <taxon>Bacillati</taxon>
        <taxon>Actinomycetota</taxon>
        <taxon>Actinomycetes</taxon>
        <taxon>Kitasatosporales</taxon>
        <taxon>Streptomycetaceae</taxon>
        <taxon>Streptomyces</taxon>
    </lineage>
</organism>
<keyword evidence="2" id="KW-1185">Reference proteome</keyword>
<protein>
    <submittedName>
        <fullName evidence="1">Uncharacterized protein</fullName>
    </submittedName>
</protein>
<reference evidence="2" key="1">
    <citation type="journal article" date="2019" name="Int. J. Syst. Evol. Microbiol.">
        <title>The Global Catalogue of Microorganisms (GCM) 10K type strain sequencing project: providing services to taxonomists for standard genome sequencing and annotation.</title>
        <authorList>
            <consortium name="The Broad Institute Genomics Platform"/>
            <consortium name="The Broad Institute Genome Sequencing Center for Infectious Disease"/>
            <person name="Wu L."/>
            <person name="Ma J."/>
        </authorList>
    </citation>
    <scope>NUCLEOTIDE SEQUENCE [LARGE SCALE GENOMIC DNA]</scope>
    <source>
        <strain evidence="2">JCM 11756</strain>
    </source>
</reference>